<dbReference type="AlphaFoldDB" id="A0ABD3UTT5"/>
<protein>
    <recommendedName>
        <fullName evidence="4">Chitin-binding type-2 domain-containing protein</fullName>
    </recommendedName>
</protein>
<proteinExistence type="predicted"/>
<keyword evidence="1" id="KW-1133">Transmembrane helix</keyword>
<evidence type="ECO:0000313" key="2">
    <source>
        <dbReference type="EMBL" id="KAL3852431.1"/>
    </source>
</evidence>
<feature type="transmembrane region" description="Helical" evidence="1">
    <location>
        <begin position="139"/>
        <end position="163"/>
    </location>
</feature>
<reference evidence="2 3" key="1">
    <citation type="submission" date="2024-11" db="EMBL/GenBank/DDBJ databases">
        <title>Chromosome-level genome assembly of the freshwater bivalve Anodonta woodiana.</title>
        <authorList>
            <person name="Chen X."/>
        </authorList>
    </citation>
    <scope>NUCLEOTIDE SEQUENCE [LARGE SCALE GENOMIC DNA]</scope>
    <source>
        <strain evidence="2">MN2024</strain>
        <tissue evidence="2">Gills</tissue>
    </source>
</reference>
<keyword evidence="1" id="KW-0812">Transmembrane</keyword>
<comment type="caution">
    <text evidence="2">The sequence shown here is derived from an EMBL/GenBank/DDBJ whole genome shotgun (WGS) entry which is preliminary data.</text>
</comment>
<keyword evidence="3" id="KW-1185">Reference proteome</keyword>
<dbReference type="EMBL" id="JBJQND010000015">
    <property type="protein sequence ID" value="KAL3852431.1"/>
    <property type="molecule type" value="Genomic_DNA"/>
</dbReference>
<organism evidence="2 3">
    <name type="scientific">Sinanodonta woodiana</name>
    <name type="common">Chinese pond mussel</name>
    <name type="synonym">Anodonta woodiana</name>
    <dbReference type="NCBI Taxonomy" id="1069815"/>
    <lineage>
        <taxon>Eukaryota</taxon>
        <taxon>Metazoa</taxon>
        <taxon>Spiralia</taxon>
        <taxon>Lophotrochozoa</taxon>
        <taxon>Mollusca</taxon>
        <taxon>Bivalvia</taxon>
        <taxon>Autobranchia</taxon>
        <taxon>Heteroconchia</taxon>
        <taxon>Palaeoheterodonta</taxon>
        <taxon>Unionida</taxon>
        <taxon>Unionoidea</taxon>
        <taxon>Unionidae</taxon>
        <taxon>Unioninae</taxon>
        <taxon>Sinanodonta</taxon>
    </lineage>
</organism>
<name>A0ABD3UTT5_SINWO</name>
<sequence>MTIKGLIDACQPGLGVYSTVLDPCNCSMYYDISGFETKLSCKKGQLFDHTLNKCRSAAEVKRHHICKPEDPLKRCDISSQYFLKIATFCQGHLKASDFPVRTENGVTQTFISLSQSTGTDARSSQTSNIPHHRAETVNIAIFLVAMLTGAVLMLMLFLLVRIFRRIKERSSRPNCSSNSSDEASNVNAVVIYDDIEDGGEACYECRQRSNSSESTLTMSTTRYEMPSNDSFGNLYCYPGELIKNKGAVGKTVPEGTLNYITPAREMNDRSQSNYQSEKCNAKREYSYADDTKSFENIRTEATYSYADPLED</sequence>
<gene>
    <name evidence="2" type="ORF">ACJMK2_016070</name>
</gene>
<keyword evidence="1" id="KW-0472">Membrane</keyword>
<evidence type="ECO:0000313" key="3">
    <source>
        <dbReference type="Proteomes" id="UP001634394"/>
    </source>
</evidence>
<evidence type="ECO:0008006" key="4">
    <source>
        <dbReference type="Google" id="ProtNLM"/>
    </source>
</evidence>
<accession>A0ABD3UTT5</accession>
<dbReference type="Proteomes" id="UP001634394">
    <property type="component" value="Unassembled WGS sequence"/>
</dbReference>
<evidence type="ECO:0000256" key="1">
    <source>
        <dbReference type="SAM" id="Phobius"/>
    </source>
</evidence>